<sequence length="183" mass="19817">MTRARTGDAGLSLVEVLVSLAIFAVIGVAGLAILNTVARTGERTEGRLERLAEIDRAFLIIRRDLAQIAPSEITLDGDVLVFRRANADGRVALAFRIEDTTLTRRVGDTGSGPVDQHLLSQTTAAQWRLLDGSQDWHTLWPPADGSTTGRPLAAELTLKLRRADADMPEVVTRLFPLPAGQGR</sequence>
<dbReference type="RefSeq" id="WP_111366018.1">
    <property type="nucleotide sequence ID" value="NZ_VINQ01000005.1"/>
</dbReference>
<organism evidence="11 12">
    <name type="scientific">Aquicoccus porphyridii</name>
    <dbReference type="NCBI Taxonomy" id="1852029"/>
    <lineage>
        <taxon>Bacteria</taxon>
        <taxon>Pseudomonadati</taxon>
        <taxon>Pseudomonadota</taxon>
        <taxon>Alphaproteobacteria</taxon>
        <taxon>Rhodobacterales</taxon>
        <taxon>Paracoccaceae</taxon>
        <taxon>Aquicoccus</taxon>
    </lineage>
</organism>
<keyword evidence="8 10" id="KW-1133">Transmembrane helix</keyword>
<keyword evidence="12" id="KW-1185">Reference proteome</keyword>
<evidence type="ECO:0000256" key="6">
    <source>
        <dbReference type="ARBA" id="ARBA00022519"/>
    </source>
</evidence>
<reference evidence="11 12" key="1">
    <citation type="submission" date="2019-07" db="EMBL/GenBank/DDBJ databases">
        <title>Aquicoccus porphyridii gen. nov., sp. nov., isolated from a small marine red alga, Porphyridium marinum.</title>
        <authorList>
            <person name="Liu L."/>
        </authorList>
    </citation>
    <scope>NUCLEOTIDE SEQUENCE [LARGE SCALE GENOMIC DNA]</scope>
    <source>
        <strain evidence="11 12">L1 8-17</strain>
    </source>
</reference>
<dbReference type="InterPro" id="IPR051621">
    <property type="entry name" value="T2SS_protein_J"/>
</dbReference>
<evidence type="ECO:0000313" key="12">
    <source>
        <dbReference type="Proteomes" id="UP000325291"/>
    </source>
</evidence>
<evidence type="ECO:0000256" key="10">
    <source>
        <dbReference type="SAM" id="Phobius"/>
    </source>
</evidence>
<dbReference type="GO" id="GO:0005886">
    <property type="term" value="C:plasma membrane"/>
    <property type="evidence" value="ECO:0007669"/>
    <property type="project" value="UniProtKB-SubCell"/>
</dbReference>
<evidence type="ECO:0000256" key="7">
    <source>
        <dbReference type="ARBA" id="ARBA00022692"/>
    </source>
</evidence>
<evidence type="ECO:0000256" key="1">
    <source>
        <dbReference type="ARBA" id="ARBA00004377"/>
    </source>
</evidence>
<dbReference type="InterPro" id="IPR045584">
    <property type="entry name" value="Pilin-like"/>
</dbReference>
<evidence type="ECO:0000256" key="4">
    <source>
        <dbReference type="ARBA" id="ARBA00022475"/>
    </source>
</evidence>
<comment type="similarity">
    <text evidence="2">Belongs to the GSP J family.</text>
</comment>
<dbReference type="InterPro" id="IPR012902">
    <property type="entry name" value="N_methyl_site"/>
</dbReference>
<name>A0A5A9ZH91_9RHOB</name>
<dbReference type="SUPFAM" id="SSF54523">
    <property type="entry name" value="Pili subunits"/>
    <property type="match status" value="1"/>
</dbReference>
<dbReference type="Pfam" id="PF07963">
    <property type="entry name" value="N_methyl"/>
    <property type="match status" value="1"/>
</dbReference>
<dbReference type="PANTHER" id="PTHR39583:SF2">
    <property type="entry name" value="TYPE II SECRETION SYSTEM PROTEIN J"/>
    <property type="match status" value="1"/>
</dbReference>
<protein>
    <recommendedName>
        <fullName evidence="3">Type II secretion system protein J</fullName>
    </recommendedName>
</protein>
<dbReference type="NCBIfam" id="TIGR02532">
    <property type="entry name" value="IV_pilin_GFxxxE"/>
    <property type="match status" value="1"/>
</dbReference>
<keyword evidence="6" id="KW-0997">Cell inner membrane</keyword>
<dbReference type="GO" id="GO:0015628">
    <property type="term" value="P:protein secretion by the type II secretion system"/>
    <property type="evidence" value="ECO:0007669"/>
    <property type="project" value="InterPro"/>
</dbReference>
<dbReference type="AlphaFoldDB" id="A0A5A9ZH91"/>
<evidence type="ECO:0000256" key="9">
    <source>
        <dbReference type="ARBA" id="ARBA00023136"/>
    </source>
</evidence>
<comment type="subcellular location">
    <subcellularLocation>
        <location evidence="1">Cell inner membrane</location>
        <topology evidence="1">Single-pass membrane protein</topology>
    </subcellularLocation>
</comment>
<dbReference type="EMBL" id="VINQ01000005">
    <property type="protein sequence ID" value="KAA0916399.1"/>
    <property type="molecule type" value="Genomic_DNA"/>
</dbReference>
<keyword evidence="9 10" id="KW-0472">Membrane</keyword>
<accession>A0A5A9ZH91</accession>
<comment type="caution">
    <text evidence="11">The sequence shown here is derived from an EMBL/GenBank/DDBJ whole genome shotgun (WGS) entry which is preliminary data.</text>
</comment>
<proteinExistence type="inferred from homology"/>
<evidence type="ECO:0000256" key="5">
    <source>
        <dbReference type="ARBA" id="ARBA00022481"/>
    </source>
</evidence>
<dbReference type="GO" id="GO:0015627">
    <property type="term" value="C:type II protein secretion system complex"/>
    <property type="evidence" value="ECO:0007669"/>
    <property type="project" value="InterPro"/>
</dbReference>
<dbReference type="Proteomes" id="UP000325291">
    <property type="component" value="Unassembled WGS sequence"/>
</dbReference>
<evidence type="ECO:0000256" key="2">
    <source>
        <dbReference type="ARBA" id="ARBA00011084"/>
    </source>
</evidence>
<dbReference type="PANTHER" id="PTHR39583">
    <property type="entry name" value="TYPE II SECRETION SYSTEM PROTEIN J-RELATED"/>
    <property type="match status" value="1"/>
</dbReference>
<dbReference type="PROSITE" id="PS00409">
    <property type="entry name" value="PROKAR_NTER_METHYL"/>
    <property type="match status" value="1"/>
</dbReference>
<keyword evidence="7 10" id="KW-0812">Transmembrane</keyword>
<evidence type="ECO:0000256" key="3">
    <source>
        <dbReference type="ARBA" id="ARBA00021539"/>
    </source>
</evidence>
<gene>
    <name evidence="11" type="ORF">FLO80_09605</name>
</gene>
<dbReference type="Pfam" id="PF11612">
    <property type="entry name" value="T2SSJ"/>
    <property type="match status" value="1"/>
</dbReference>
<dbReference type="InterPro" id="IPR010055">
    <property type="entry name" value="T2SS_protein-GspJ"/>
</dbReference>
<keyword evidence="5" id="KW-0488">Methylation</keyword>
<evidence type="ECO:0000313" key="11">
    <source>
        <dbReference type="EMBL" id="KAA0916399.1"/>
    </source>
</evidence>
<feature type="transmembrane region" description="Helical" evidence="10">
    <location>
        <begin position="16"/>
        <end position="38"/>
    </location>
</feature>
<evidence type="ECO:0000256" key="8">
    <source>
        <dbReference type="ARBA" id="ARBA00022989"/>
    </source>
</evidence>
<keyword evidence="4" id="KW-1003">Cell membrane</keyword>